<name>A0A7E4UQK1_PANRE</name>
<accession>A0A7E4UQK1</accession>
<dbReference type="Proteomes" id="UP000492821">
    <property type="component" value="Unassembled WGS sequence"/>
</dbReference>
<organism evidence="1 2">
    <name type="scientific">Panagrellus redivivus</name>
    <name type="common">Microworm</name>
    <dbReference type="NCBI Taxonomy" id="6233"/>
    <lineage>
        <taxon>Eukaryota</taxon>
        <taxon>Metazoa</taxon>
        <taxon>Ecdysozoa</taxon>
        <taxon>Nematoda</taxon>
        <taxon>Chromadorea</taxon>
        <taxon>Rhabditida</taxon>
        <taxon>Tylenchina</taxon>
        <taxon>Panagrolaimomorpha</taxon>
        <taxon>Panagrolaimoidea</taxon>
        <taxon>Panagrolaimidae</taxon>
        <taxon>Panagrellus</taxon>
    </lineage>
</organism>
<proteinExistence type="predicted"/>
<evidence type="ECO:0000313" key="1">
    <source>
        <dbReference type="Proteomes" id="UP000492821"/>
    </source>
</evidence>
<protein>
    <submittedName>
        <fullName evidence="2">Uncharacterized protein</fullName>
    </submittedName>
</protein>
<reference evidence="2" key="2">
    <citation type="submission" date="2020-10" db="UniProtKB">
        <authorList>
            <consortium name="WormBaseParasite"/>
        </authorList>
    </citation>
    <scope>IDENTIFICATION</scope>
</reference>
<reference evidence="1" key="1">
    <citation type="journal article" date="2013" name="Genetics">
        <title>The draft genome and transcriptome of Panagrellus redivivus are shaped by the harsh demands of a free-living lifestyle.</title>
        <authorList>
            <person name="Srinivasan J."/>
            <person name="Dillman A.R."/>
            <person name="Macchietto M.G."/>
            <person name="Heikkinen L."/>
            <person name="Lakso M."/>
            <person name="Fracchia K.M."/>
            <person name="Antoshechkin I."/>
            <person name="Mortazavi A."/>
            <person name="Wong G."/>
            <person name="Sternberg P.W."/>
        </authorList>
    </citation>
    <scope>NUCLEOTIDE SEQUENCE [LARGE SCALE GENOMIC DNA]</scope>
    <source>
        <strain evidence="1">MT8872</strain>
    </source>
</reference>
<evidence type="ECO:0000313" key="2">
    <source>
        <dbReference type="WBParaSite" id="Pan_g11289.t1"/>
    </source>
</evidence>
<dbReference type="WBParaSite" id="Pan_g11289.t1">
    <property type="protein sequence ID" value="Pan_g11289.t1"/>
    <property type="gene ID" value="Pan_g11289"/>
</dbReference>
<dbReference type="AlphaFoldDB" id="A0A7E4UQK1"/>
<keyword evidence="1" id="KW-1185">Reference proteome</keyword>
<sequence>MNDLPNPKAVFRLFQSRGFSSTVVVRGVTDRRRKGEGGKADRMCIACLCKPVWTSLGVSDGDGGRSRIRQGTGATWGCGMHVHHRQRGLKPCATGREIGSSLILSESQFWGSELPCPAPTSIDAISP</sequence>